<dbReference type="STRING" id="697281.Mahau_0311"/>
<dbReference type="HOGENOM" id="CLU_125409_0_0_9"/>
<keyword evidence="2" id="KW-1185">Reference proteome</keyword>
<dbReference type="InterPro" id="IPR027417">
    <property type="entry name" value="P-loop_NTPase"/>
</dbReference>
<dbReference type="EMBL" id="CP002360">
    <property type="protein sequence ID" value="AEE95527.1"/>
    <property type="molecule type" value="Genomic_DNA"/>
</dbReference>
<dbReference type="AlphaFoldDB" id="F3ZXM0"/>
<dbReference type="RefSeq" id="WP_013779960.1">
    <property type="nucleotide sequence ID" value="NC_015520.1"/>
</dbReference>
<dbReference type="SUPFAM" id="SSF52540">
    <property type="entry name" value="P-loop containing nucleoside triphosphate hydrolases"/>
    <property type="match status" value="1"/>
</dbReference>
<evidence type="ECO:0000313" key="1">
    <source>
        <dbReference type="EMBL" id="AEE95527.1"/>
    </source>
</evidence>
<reference evidence="1 2" key="2">
    <citation type="journal article" date="2011" name="Stand. Genomic Sci.">
        <title>Complete genome sequence of Mahella australiensis type strain (50-1 BON).</title>
        <authorList>
            <person name="Sikorski J."/>
            <person name="Teshima H."/>
            <person name="Nolan M."/>
            <person name="Lucas S."/>
            <person name="Hammon N."/>
            <person name="Deshpande S."/>
            <person name="Cheng J.F."/>
            <person name="Pitluck S."/>
            <person name="Liolios K."/>
            <person name="Pagani I."/>
            <person name="Ivanova N."/>
            <person name="Huntemann M."/>
            <person name="Mavromatis K."/>
            <person name="Ovchinikova G."/>
            <person name="Pati A."/>
            <person name="Tapia R."/>
            <person name="Han C."/>
            <person name="Goodwin L."/>
            <person name="Chen A."/>
            <person name="Palaniappan K."/>
            <person name="Land M."/>
            <person name="Hauser L."/>
            <person name="Ngatchou-Djao O.D."/>
            <person name="Rohde M."/>
            <person name="Pukall R."/>
            <person name="Spring S."/>
            <person name="Abt B."/>
            <person name="Goker M."/>
            <person name="Detter J.C."/>
            <person name="Woyke T."/>
            <person name="Bristow J."/>
            <person name="Markowitz V."/>
            <person name="Hugenholtz P."/>
            <person name="Eisen J.A."/>
            <person name="Kyrpides N.C."/>
            <person name="Klenk H.P."/>
            <person name="Lapidus A."/>
        </authorList>
    </citation>
    <scope>NUCLEOTIDE SEQUENCE [LARGE SCALE GENOMIC DNA]</scope>
    <source>
        <strain evidence="2">DSM 15567 / CIP 107919 / 50-1 BON</strain>
    </source>
</reference>
<evidence type="ECO:0008006" key="3">
    <source>
        <dbReference type="Google" id="ProtNLM"/>
    </source>
</evidence>
<evidence type="ECO:0000313" key="2">
    <source>
        <dbReference type="Proteomes" id="UP000008457"/>
    </source>
</evidence>
<accession>F3ZXM0</accession>
<dbReference type="eggNOG" id="COG0593">
    <property type="taxonomic scope" value="Bacteria"/>
</dbReference>
<protein>
    <recommendedName>
        <fullName evidence="3">Twitching motility protein PilT</fullName>
    </recommendedName>
</protein>
<proteinExistence type="predicted"/>
<sequence length="139" mass="15874">MLNVIFGETGSGKTKKMIDMANKAAESCKGDIVFIDDGKRYMYDLIHQVRFIDASEFKLDDPRVLYGFLCGIIARDFDIDMIFIDDFLKLVNMELDELDEFFSSLDQLSERIGVRIVADVSASPQNIPAFLNKYLIIEE</sequence>
<gene>
    <name evidence="1" type="ordered locus">Mahau_0311</name>
</gene>
<dbReference type="Proteomes" id="UP000008457">
    <property type="component" value="Chromosome"/>
</dbReference>
<organism evidence="1 2">
    <name type="scientific">Mahella australiensis (strain DSM 15567 / CIP 107919 / 50-1 BON)</name>
    <dbReference type="NCBI Taxonomy" id="697281"/>
    <lineage>
        <taxon>Bacteria</taxon>
        <taxon>Bacillati</taxon>
        <taxon>Bacillota</taxon>
        <taxon>Clostridia</taxon>
        <taxon>Thermoanaerobacterales</taxon>
        <taxon>Thermoanaerobacterales Family IV. Incertae Sedis</taxon>
        <taxon>Mahella</taxon>
    </lineage>
</organism>
<reference evidence="2" key="1">
    <citation type="submission" date="2010-11" db="EMBL/GenBank/DDBJ databases">
        <title>The complete genome of Mahella australiensis DSM 15567.</title>
        <authorList>
            <consortium name="US DOE Joint Genome Institute (JGI-PGF)"/>
            <person name="Lucas S."/>
            <person name="Copeland A."/>
            <person name="Lapidus A."/>
            <person name="Bruce D."/>
            <person name="Goodwin L."/>
            <person name="Pitluck S."/>
            <person name="Kyrpides N."/>
            <person name="Mavromatis K."/>
            <person name="Pagani I."/>
            <person name="Ivanova N."/>
            <person name="Teshima H."/>
            <person name="Brettin T."/>
            <person name="Detter J.C."/>
            <person name="Han C."/>
            <person name="Tapia R."/>
            <person name="Land M."/>
            <person name="Hauser L."/>
            <person name="Markowitz V."/>
            <person name="Cheng J.-F."/>
            <person name="Hugenholtz P."/>
            <person name="Woyke T."/>
            <person name="Wu D."/>
            <person name="Spring S."/>
            <person name="Pukall R."/>
            <person name="Steenblock K."/>
            <person name="Schneider S."/>
            <person name="Klenk H.-P."/>
            <person name="Eisen J.A."/>
        </authorList>
    </citation>
    <scope>NUCLEOTIDE SEQUENCE [LARGE SCALE GENOMIC DNA]</scope>
    <source>
        <strain evidence="2">DSM 15567 / CIP 107919 / 50-1 BON</strain>
    </source>
</reference>
<dbReference type="KEGG" id="mas:Mahau_0311"/>
<name>F3ZXM0_MAHA5</name>
<dbReference type="OrthoDB" id="1953676at2"/>
<dbReference type="Gene3D" id="3.40.50.300">
    <property type="entry name" value="P-loop containing nucleotide triphosphate hydrolases"/>
    <property type="match status" value="1"/>
</dbReference>